<proteinExistence type="predicted"/>
<dbReference type="Pfam" id="PF07963">
    <property type="entry name" value="N_methyl"/>
    <property type="match status" value="1"/>
</dbReference>
<feature type="domain" description="DUF1559" evidence="2">
    <location>
        <begin position="35"/>
        <end position="55"/>
    </location>
</feature>
<dbReference type="PANTHER" id="PTHR30093">
    <property type="entry name" value="GENERAL SECRETION PATHWAY PROTEIN G"/>
    <property type="match status" value="1"/>
</dbReference>
<organism evidence="3 4">
    <name type="scientific">Neorhodopirellula pilleata</name>
    <dbReference type="NCBI Taxonomy" id="2714738"/>
    <lineage>
        <taxon>Bacteria</taxon>
        <taxon>Pseudomonadati</taxon>
        <taxon>Planctomycetota</taxon>
        <taxon>Planctomycetia</taxon>
        <taxon>Pirellulales</taxon>
        <taxon>Pirellulaceae</taxon>
        <taxon>Neorhodopirellula</taxon>
    </lineage>
</organism>
<name>A0A5C6B0F0_9BACT</name>
<keyword evidence="1" id="KW-0812">Transmembrane</keyword>
<evidence type="ECO:0000313" key="4">
    <source>
        <dbReference type="Proteomes" id="UP000316213"/>
    </source>
</evidence>
<dbReference type="InterPro" id="IPR012902">
    <property type="entry name" value="N_methyl_site"/>
</dbReference>
<feature type="transmembrane region" description="Helical" evidence="1">
    <location>
        <begin position="12"/>
        <end position="34"/>
    </location>
</feature>
<evidence type="ECO:0000259" key="2">
    <source>
        <dbReference type="Pfam" id="PF07596"/>
    </source>
</evidence>
<evidence type="ECO:0000256" key="1">
    <source>
        <dbReference type="SAM" id="Phobius"/>
    </source>
</evidence>
<evidence type="ECO:0000313" key="3">
    <source>
        <dbReference type="EMBL" id="TWU03894.1"/>
    </source>
</evidence>
<gene>
    <name evidence="3" type="ORF">Pla100_08290</name>
</gene>
<dbReference type="EMBL" id="SJPM01000001">
    <property type="protein sequence ID" value="TWU03894.1"/>
    <property type="molecule type" value="Genomic_DNA"/>
</dbReference>
<dbReference type="Proteomes" id="UP000316213">
    <property type="component" value="Unassembled WGS sequence"/>
</dbReference>
<dbReference type="InterPro" id="IPR011453">
    <property type="entry name" value="DUF1559"/>
</dbReference>
<keyword evidence="1" id="KW-0472">Membrane</keyword>
<comment type="caution">
    <text evidence="3">The sequence shown here is derived from an EMBL/GenBank/DDBJ whole genome shotgun (WGS) entry which is preliminary data.</text>
</comment>
<reference evidence="3 4" key="1">
    <citation type="submission" date="2019-02" db="EMBL/GenBank/DDBJ databases">
        <title>Deep-cultivation of Planctomycetes and their phenomic and genomic characterization uncovers novel biology.</title>
        <authorList>
            <person name="Wiegand S."/>
            <person name="Jogler M."/>
            <person name="Boedeker C."/>
            <person name="Pinto D."/>
            <person name="Vollmers J."/>
            <person name="Rivas-Marin E."/>
            <person name="Kohn T."/>
            <person name="Peeters S.H."/>
            <person name="Heuer A."/>
            <person name="Rast P."/>
            <person name="Oberbeckmann S."/>
            <person name="Bunk B."/>
            <person name="Jeske O."/>
            <person name="Meyerdierks A."/>
            <person name="Storesund J.E."/>
            <person name="Kallscheuer N."/>
            <person name="Luecker S."/>
            <person name="Lage O.M."/>
            <person name="Pohl T."/>
            <person name="Merkel B.J."/>
            <person name="Hornburger P."/>
            <person name="Mueller R.-W."/>
            <person name="Bruemmer F."/>
            <person name="Labrenz M."/>
            <person name="Spormann A.M."/>
            <person name="Op Den Camp H."/>
            <person name="Overmann J."/>
            <person name="Amann R."/>
            <person name="Jetten M.S.M."/>
            <person name="Mascher T."/>
            <person name="Medema M.H."/>
            <person name="Devos D.P."/>
            <person name="Kaster A.-K."/>
            <person name="Ovreas L."/>
            <person name="Rohde M."/>
            <person name="Galperin M.Y."/>
            <person name="Jogler C."/>
        </authorList>
    </citation>
    <scope>NUCLEOTIDE SEQUENCE [LARGE SCALE GENOMIC DNA]</scope>
    <source>
        <strain evidence="3 4">Pla100</strain>
    </source>
</reference>
<keyword evidence="4" id="KW-1185">Reference proteome</keyword>
<dbReference type="PANTHER" id="PTHR30093:SF2">
    <property type="entry name" value="TYPE II SECRETION SYSTEM PROTEIN H"/>
    <property type="match status" value="1"/>
</dbReference>
<dbReference type="AlphaFoldDB" id="A0A5C6B0F0"/>
<accession>A0A5C6B0F0</accession>
<dbReference type="Pfam" id="PF07596">
    <property type="entry name" value="SBP_bac_10"/>
    <property type="match status" value="1"/>
</dbReference>
<dbReference type="SUPFAM" id="SSF54523">
    <property type="entry name" value="Pili subunits"/>
    <property type="match status" value="1"/>
</dbReference>
<dbReference type="Gene3D" id="3.30.700.10">
    <property type="entry name" value="Glycoprotein, Type 4 Pilin"/>
    <property type="match status" value="1"/>
</dbReference>
<dbReference type="InterPro" id="IPR045584">
    <property type="entry name" value="Pilin-like"/>
</dbReference>
<dbReference type="NCBIfam" id="TIGR02532">
    <property type="entry name" value="IV_pilin_GFxxxE"/>
    <property type="match status" value="1"/>
</dbReference>
<keyword evidence="1" id="KW-1133">Transmembrane helix</keyword>
<sequence length="68" mass="7457">MKNDTPRRLGFTLVELLVVIAIIGVLVGLLLPAVQAAREAARRMSCSNNFHQLGLDCTTITLLTTSYR</sequence>
<protein>
    <submittedName>
        <fullName evidence="3">Putative major pilin subunit</fullName>
    </submittedName>
</protein>